<dbReference type="AlphaFoldDB" id="A0A1I6ASB0"/>
<comment type="similarity">
    <text evidence="1">Belongs to the universal stress protein A family.</text>
</comment>
<protein>
    <submittedName>
        <fullName evidence="3">Nucleotide-binding universal stress protein, UspA family</fullName>
    </submittedName>
</protein>
<evidence type="ECO:0000259" key="2">
    <source>
        <dbReference type="Pfam" id="PF00582"/>
    </source>
</evidence>
<dbReference type="PANTHER" id="PTHR46268:SF6">
    <property type="entry name" value="UNIVERSAL STRESS PROTEIN UP12"/>
    <property type="match status" value="1"/>
</dbReference>
<dbReference type="PRINTS" id="PR01438">
    <property type="entry name" value="UNVRSLSTRESS"/>
</dbReference>
<proteinExistence type="inferred from homology"/>
<dbReference type="InterPro" id="IPR006015">
    <property type="entry name" value="Universal_stress_UspA"/>
</dbReference>
<reference evidence="3 4" key="1">
    <citation type="submission" date="2016-10" db="EMBL/GenBank/DDBJ databases">
        <authorList>
            <person name="de Groot N.N."/>
        </authorList>
    </citation>
    <scope>NUCLEOTIDE SEQUENCE [LARGE SCALE GENOMIC DNA]</scope>
    <source>
        <strain evidence="3 4">JCM 18415</strain>
    </source>
</reference>
<evidence type="ECO:0000313" key="4">
    <source>
        <dbReference type="Proteomes" id="UP000242815"/>
    </source>
</evidence>
<accession>A0A1I6ASB0</accession>
<dbReference type="InterPro" id="IPR014729">
    <property type="entry name" value="Rossmann-like_a/b/a_fold"/>
</dbReference>
<evidence type="ECO:0000256" key="1">
    <source>
        <dbReference type="ARBA" id="ARBA00008791"/>
    </source>
</evidence>
<dbReference type="InterPro" id="IPR006016">
    <property type="entry name" value="UspA"/>
</dbReference>
<sequence length="185" mass="19763">MPVLGALGSRFARAVHCIDAGQMQPGRLGAMLNTNLNEHKGVAMHNVLVPFDGSASAKRAVQYLVDFSKVYPDIQVHLLNVQREPNLYGNYVPASMLDDLRKGAIQHAEKVNREAALLLEQAGISHQSHVAVGDVVTEVVAAVKRLGCNTVVMGTRGMGSLGNLVMGSVATRVVHDVPVPVLLVK</sequence>
<feature type="domain" description="UspA" evidence="2">
    <location>
        <begin position="45"/>
        <end position="185"/>
    </location>
</feature>
<name>A0A1I6ASB0_9GAMM</name>
<dbReference type="Gene3D" id="3.40.50.620">
    <property type="entry name" value="HUPs"/>
    <property type="match status" value="1"/>
</dbReference>
<organism evidence="3 4">
    <name type="scientific">Halopseudomonas formosensis</name>
    <dbReference type="NCBI Taxonomy" id="1002526"/>
    <lineage>
        <taxon>Bacteria</taxon>
        <taxon>Pseudomonadati</taxon>
        <taxon>Pseudomonadota</taxon>
        <taxon>Gammaproteobacteria</taxon>
        <taxon>Pseudomonadales</taxon>
        <taxon>Pseudomonadaceae</taxon>
        <taxon>Halopseudomonas</taxon>
    </lineage>
</organism>
<gene>
    <name evidence="3" type="ORF">SAMN05216578_102350</name>
</gene>
<dbReference type="STRING" id="1002526.SAMN05216578_102350"/>
<dbReference type="CDD" id="cd00293">
    <property type="entry name" value="USP-like"/>
    <property type="match status" value="1"/>
</dbReference>
<dbReference type="Proteomes" id="UP000242815">
    <property type="component" value="Unassembled WGS sequence"/>
</dbReference>
<evidence type="ECO:0000313" key="3">
    <source>
        <dbReference type="EMBL" id="SFQ71457.1"/>
    </source>
</evidence>
<dbReference type="PANTHER" id="PTHR46268">
    <property type="entry name" value="STRESS RESPONSE PROTEIN NHAX"/>
    <property type="match status" value="1"/>
</dbReference>
<dbReference type="SUPFAM" id="SSF52402">
    <property type="entry name" value="Adenine nucleotide alpha hydrolases-like"/>
    <property type="match status" value="1"/>
</dbReference>
<dbReference type="Pfam" id="PF00582">
    <property type="entry name" value="Usp"/>
    <property type="match status" value="1"/>
</dbReference>
<dbReference type="EMBL" id="FOYD01000002">
    <property type="protein sequence ID" value="SFQ71457.1"/>
    <property type="molecule type" value="Genomic_DNA"/>
</dbReference>